<protein>
    <submittedName>
        <fullName evidence="2">Uncharacterized protein</fullName>
    </submittedName>
</protein>
<evidence type="ECO:0000256" key="1">
    <source>
        <dbReference type="SAM" id="MobiDB-lite"/>
    </source>
</evidence>
<name>G3B2B5_CANTC</name>
<dbReference type="AlphaFoldDB" id="G3B2B5"/>
<keyword evidence="3" id="KW-1185">Reference proteome</keyword>
<gene>
    <name evidence="2" type="ORF">CANTEDRAFT_113418</name>
</gene>
<accession>G3B2B5</accession>
<dbReference type="Proteomes" id="UP000000707">
    <property type="component" value="Unassembled WGS sequence"/>
</dbReference>
<feature type="region of interest" description="Disordered" evidence="1">
    <location>
        <begin position="53"/>
        <end position="80"/>
    </location>
</feature>
<evidence type="ECO:0000313" key="3">
    <source>
        <dbReference type="Proteomes" id="UP000000707"/>
    </source>
</evidence>
<organism evidence="3">
    <name type="scientific">Candida tenuis (strain ATCC 10573 / BCRC 21748 / CBS 615 / JCM 9827 / NBRC 10315 / NRRL Y-1498 / VKM Y-70)</name>
    <name type="common">Yeast</name>
    <name type="synonym">Yamadazyma tenuis</name>
    <dbReference type="NCBI Taxonomy" id="590646"/>
    <lineage>
        <taxon>Eukaryota</taxon>
        <taxon>Fungi</taxon>
        <taxon>Dikarya</taxon>
        <taxon>Ascomycota</taxon>
        <taxon>Saccharomycotina</taxon>
        <taxon>Pichiomycetes</taxon>
        <taxon>Debaryomycetaceae</taxon>
        <taxon>Yamadazyma</taxon>
    </lineage>
</organism>
<evidence type="ECO:0000313" key="2">
    <source>
        <dbReference type="EMBL" id="EGV64637.1"/>
    </source>
</evidence>
<dbReference type="HOGENOM" id="CLU_2589517_0_0_1"/>
<reference evidence="2 3" key="1">
    <citation type="journal article" date="2011" name="Proc. Natl. Acad. Sci. U.S.A.">
        <title>Comparative genomics of xylose-fermenting fungi for enhanced biofuel production.</title>
        <authorList>
            <person name="Wohlbach D.J."/>
            <person name="Kuo A."/>
            <person name="Sato T.K."/>
            <person name="Potts K.M."/>
            <person name="Salamov A.A."/>
            <person name="LaButti K.M."/>
            <person name="Sun H."/>
            <person name="Clum A."/>
            <person name="Pangilinan J.L."/>
            <person name="Lindquist E.A."/>
            <person name="Lucas S."/>
            <person name="Lapidus A."/>
            <person name="Jin M."/>
            <person name="Gunawan C."/>
            <person name="Balan V."/>
            <person name="Dale B.E."/>
            <person name="Jeffries T.W."/>
            <person name="Zinkel R."/>
            <person name="Barry K.W."/>
            <person name="Grigoriev I.V."/>
            <person name="Gasch A.P."/>
        </authorList>
    </citation>
    <scope>NUCLEOTIDE SEQUENCE [LARGE SCALE GENOMIC DNA]</scope>
    <source>
        <strain evidence="3">ATCC 10573 / BCRC 21748 / CBS 615 / JCM 9827 / NBRC 10315 / NRRL Y-1498 / VKM Y-70</strain>
    </source>
</reference>
<proteinExistence type="predicted"/>
<feature type="compositionally biased region" description="Polar residues" evidence="1">
    <location>
        <begin position="71"/>
        <end position="80"/>
    </location>
</feature>
<sequence>MITSVLVNGGPGSAAVETLLQPLGCGKLDPKTLITYIRARCCVVHMHNYHKGPHKNHSRLIKSSTEMKRINTASENATFP</sequence>
<dbReference type="EMBL" id="GL996515">
    <property type="protein sequence ID" value="EGV64637.1"/>
    <property type="molecule type" value="Genomic_DNA"/>
</dbReference>